<dbReference type="RefSeq" id="WP_092071471.1">
    <property type="nucleotide sequence ID" value="NZ_FNHB01000003.1"/>
</dbReference>
<keyword evidence="4" id="KW-1185">Reference proteome</keyword>
<proteinExistence type="predicted"/>
<dbReference type="AlphaFoldDB" id="A0A1G9RTJ9"/>
<keyword evidence="2" id="KW-0732">Signal</keyword>
<gene>
    <name evidence="3" type="ORF">SAMN04488502_103100</name>
</gene>
<name>A0A1G9RTJ9_9FIRM</name>
<evidence type="ECO:0000256" key="2">
    <source>
        <dbReference type="SAM" id="SignalP"/>
    </source>
</evidence>
<reference evidence="3 4" key="1">
    <citation type="submission" date="2016-10" db="EMBL/GenBank/DDBJ databases">
        <authorList>
            <person name="de Groot N.N."/>
        </authorList>
    </citation>
    <scope>NUCLEOTIDE SEQUENCE [LARGE SCALE GENOMIC DNA]</scope>
    <source>
        <strain evidence="3 4">DSM 1736</strain>
    </source>
</reference>
<feature type="region of interest" description="Disordered" evidence="1">
    <location>
        <begin position="198"/>
        <end position="222"/>
    </location>
</feature>
<dbReference type="Proteomes" id="UP000214880">
    <property type="component" value="Unassembled WGS sequence"/>
</dbReference>
<sequence>MQRIVVIIFVLVLSAAVANGAAAEDAPPAAQGEVVSGNAYIPKGTVLRAELMDTLDSKTCSAGDKFSFKILHHVIIAGNLVIAKGTVGEGVIKSVKKAGLFGKGGRIELEATSIKTRNGIEVPVILRKKSDGGGHKADLDWYDDASSATPALTIGVMSGIAAGSDIRLGAGEKLTVTVPFRVDLQATLQELPGRLHHAVAEEEAGSDKTDRNSAEVTAMNTE</sequence>
<evidence type="ECO:0000313" key="3">
    <source>
        <dbReference type="EMBL" id="SDM26608.1"/>
    </source>
</evidence>
<accession>A0A1G9RTJ9</accession>
<evidence type="ECO:0000256" key="1">
    <source>
        <dbReference type="SAM" id="MobiDB-lite"/>
    </source>
</evidence>
<dbReference type="EMBL" id="FNHB01000003">
    <property type="protein sequence ID" value="SDM26608.1"/>
    <property type="molecule type" value="Genomic_DNA"/>
</dbReference>
<dbReference type="OrthoDB" id="1676544at2"/>
<feature type="chain" id="PRO_5011540938" description="DUF5666 domain-containing protein" evidence="2">
    <location>
        <begin position="24"/>
        <end position="222"/>
    </location>
</feature>
<evidence type="ECO:0000313" key="4">
    <source>
        <dbReference type="Proteomes" id="UP000214880"/>
    </source>
</evidence>
<feature type="signal peptide" evidence="2">
    <location>
        <begin position="1"/>
        <end position="23"/>
    </location>
</feature>
<organism evidence="3 4">
    <name type="scientific">Dendrosporobacter quercicolus</name>
    <dbReference type="NCBI Taxonomy" id="146817"/>
    <lineage>
        <taxon>Bacteria</taxon>
        <taxon>Bacillati</taxon>
        <taxon>Bacillota</taxon>
        <taxon>Negativicutes</taxon>
        <taxon>Selenomonadales</taxon>
        <taxon>Sporomusaceae</taxon>
        <taxon>Dendrosporobacter</taxon>
    </lineage>
</organism>
<evidence type="ECO:0008006" key="5">
    <source>
        <dbReference type="Google" id="ProtNLM"/>
    </source>
</evidence>
<protein>
    <recommendedName>
        <fullName evidence="5">DUF5666 domain-containing protein</fullName>
    </recommendedName>
</protein>